<protein>
    <submittedName>
        <fullName evidence="3">Uncharacterized protein</fullName>
    </submittedName>
</protein>
<evidence type="ECO:0000256" key="2">
    <source>
        <dbReference type="SAM" id="Phobius"/>
    </source>
</evidence>
<name>A0AAV5QK18_9ASCO</name>
<evidence type="ECO:0000313" key="3">
    <source>
        <dbReference type="EMBL" id="GMM34952.1"/>
    </source>
</evidence>
<keyword evidence="2" id="KW-0472">Membrane</keyword>
<evidence type="ECO:0000256" key="1">
    <source>
        <dbReference type="SAM" id="MobiDB-lite"/>
    </source>
</evidence>
<gene>
    <name evidence="3" type="ORF">DASC09_022770</name>
</gene>
<dbReference type="Proteomes" id="UP001360560">
    <property type="component" value="Unassembled WGS sequence"/>
</dbReference>
<evidence type="ECO:0000313" key="4">
    <source>
        <dbReference type="Proteomes" id="UP001360560"/>
    </source>
</evidence>
<feature type="compositionally biased region" description="Low complexity" evidence="1">
    <location>
        <begin position="159"/>
        <end position="179"/>
    </location>
</feature>
<reference evidence="3 4" key="1">
    <citation type="journal article" date="2023" name="Elife">
        <title>Identification of key yeast species and microbe-microbe interactions impacting larval growth of Drosophila in the wild.</title>
        <authorList>
            <person name="Mure A."/>
            <person name="Sugiura Y."/>
            <person name="Maeda R."/>
            <person name="Honda K."/>
            <person name="Sakurai N."/>
            <person name="Takahashi Y."/>
            <person name="Watada M."/>
            <person name="Katoh T."/>
            <person name="Gotoh A."/>
            <person name="Gotoh Y."/>
            <person name="Taniguchi I."/>
            <person name="Nakamura K."/>
            <person name="Hayashi T."/>
            <person name="Katayama T."/>
            <person name="Uemura T."/>
            <person name="Hattori Y."/>
        </authorList>
    </citation>
    <scope>NUCLEOTIDE SEQUENCE [LARGE SCALE GENOMIC DNA]</scope>
    <source>
        <strain evidence="3 4">SC-9</strain>
    </source>
</reference>
<feature type="transmembrane region" description="Helical" evidence="2">
    <location>
        <begin position="287"/>
        <end position="305"/>
    </location>
</feature>
<sequence>MSVLQDTTSVLNIQIDRNQSKTFTSLKCRVLRLQKTCIIELVKLSSFQNWVTLVATANEVAVIQRISKLFEQREQLIKSLLRMKQFPDHDVDEETEYFRDQQIQKLMAQLDQDNQDFALFKSLITLERNALKEKYFRSQHGIDTKVPTSKSPSYYSCSSSSSLSSSSSPQTFSPLSTPSQRQLQKEPTCSSPESLLMMSPELGNPFTLDTGDNASEKTVSPILGQYYDEKSSFSTSSSPFLSNSSTPFISPRPAKHISSIRARSHKQEKVVLRKSNRKWWRKPSSRFLILFIFLFIGGLYLFALACDNYVTIPRVESVMNPELKSKQSSSSEGKSSKARPLLR</sequence>
<organism evidence="3 4">
    <name type="scientific">Saccharomycopsis crataegensis</name>
    <dbReference type="NCBI Taxonomy" id="43959"/>
    <lineage>
        <taxon>Eukaryota</taxon>
        <taxon>Fungi</taxon>
        <taxon>Dikarya</taxon>
        <taxon>Ascomycota</taxon>
        <taxon>Saccharomycotina</taxon>
        <taxon>Saccharomycetes</taxon>
        <taxon>Saccharomycopsidaceae</taxon>
        <taxon>Saccharomycopsis</taxon>
    </lineage>
</organism>
<comment type="caution">
    <text evidence="3">The sequence shown here is derived from an EMBL/GenBank/DDBJ whole genome shotgun (WGS) entry which is preliminary data.</text>
</comment>
<accession>A0AAV5QK18</accession>
<keyword evidence="2" id="KW-1133">Transmembrane helix</keyword>
<feature type="region of interest" description="Disordered" evidence="1">
    <location>
        <begin position="159"/>
        <end position="194"/>
    </location>
</feature>
<keyword evidence="4" id="KW-1185">Reference proteome</keyword>
<proteinExistence type="predicted"/>
<feature type="compositionally biased region" description="Polar residues" evidence="1">
    <location>
        <begin position="180"/>
        <end position="193"/>
    </location>
</feature>
<dbReference type="AlphaFoldDB" id="A0AAV5QK18"/>
<dbReference type="RefSeq" id="XP_064851952.1">
    <property type="nucleotide sequence ID" value="XM_064995880.1"/>
</dbReference>
<dbReference type="GeneID" id="90072931"/>
<dbReference type="EMBL" id="BTFZ01000004">
    <property type="protein sequence ID" value="GMM34952.1"/>
    <property type="molecule type" value="Genomic_DNA"/>
</dbReference>
<feature type="region of interest" description="Disordered" evidence="1">
    <location>
        <begin position="321"/>
        <end position="343"/>
    </location>
</feature>
<keyword evidence="2" id="KW-0812">Transmembrane</keyword>